<feature type="region of interest" description="Disordered" evidence="1">
    <location>
        <begin position="376"/>
        <end position="418"/>
    </location>
</feature>
<dbReference type="RefSeq" id="WP_146649328.1">
    <property type="nucleotide sequence ID" value="NZ_CP012333.1"/>
</dbReference>
<gene>
    <name evidence="3" type="ORF">AKJ09_05023</name>
</gene>
<evidence type="ECO:0000313" key="3">
    <source>
        <dbReference type="EMBL" id="AKU98359.1"/>
    </source>
</evidence>
<feature type="region of interest" description="Disordered" evidence="1">
    <location>
        <begin position="190"/>
        <end position="221"/>
    </location>
</feature>
<dbReference type="EMBL" id="CP012333">
    <property type="protein sequence ID" value="AKU98359.1"/>
    <property type="molecule type" value="Genomic_DNA"/>
</dbReference>
<name>A0A0K1PYX8_9BACT</name>
<dbReference type="AlphaFoldDB" id="A0A0K1PYX8"/>
<evidence type="ECO:0000259" key="2">
    <source>
        <dbReference type="SMART" id="SM00507"/>
    </source>
</evidence>
<dbReference type="CDD" id="cd00085">
    <property type="entry name" value="HNHc"/>
    <property type="match status" value="1"/>
</dbReference>
<accession>A0A0K1PYX8</accession>
<evidence type="ECO:0000256" key="1">
    <source>
        <dbReference type="SAM" id="MobiDB-lite"/>
    </source>
</evidence>
<dbReference type="Gene3D" id="1.10.30.50">
    <property type="match status" value="1"/>
</dbReference>
<sequence length="485" mass="53863">MSERDQVEGQPLSGQAWRQTVGEWLCGEVRGGGEPTVDEARGCVRTDVAPRLLANLSNEEILLDLKSFVGAERQTLARVIVYLVEIEERRIHLELGCSSMFDLCTRRLGFSEGEAFRRLTAARLVRRFPVLLHAIASGRIHLSSLVLLRDLLTEANVDELIASASGKTKREVEELVARMAPKPDVRASIRKLPERRPSSSAASSREVFTTASHTPSRVPPPQLTAIAERRYKVQLTADEVLRDKLELARALMSHQNPSGDLGVIVERAVDLLIEKLSKQKLGTTSRARLRKPSAKHGYVTRAARREAFERDGMQCSFVGEDGKRCPARSFLELDHVTPRALGGSGEAENLRVLCRAHNRDAAERVFGRAHFEARIRTSRERSSRRADRSAPSAGPADFSRRKFEATTTTASPSPIGGLALEASHVAPEQTRDDDARKHVRAALLTLGFRGAEADRALFVIDRKECDEPWRRPMETLVREALGILT</sequence>
<dbReference type="KEGG" id="llu:AKJ09_05023"/>
<evidence type="ECO:0000313" key="4">
    <source>
        <dbReference type="Proteomes" id="UP000064967"/>
    </source>
</evidence>
<dbReference type="OrthoDB" id="5522176at2"/>
<feature type="domain" description="HNH nuclease" evidence="2">
    <location>
        <begin position="302"/>
        <end position="359"/>
    </location>
</feature>
<feature type="compositionally biased region" description="Basic and acidic residues" evidence="1">
    <location>
        <begin position="376"/>
        <end position="388"/>
    </location>
</feature>
<organism evidence="3 4">
    <name type="scientific">Labilithrix luteola</name>
    <dbReference type="NCBI Taxonomy" id="1391654"/>
    <lineage>
        <taxon>Bacteria</taxon>
        <taxon>Pseudomonadati</taxon>
        <taxon>Myxococcota</taxon>
        <taxon>Polyangia</taxon>
        <taxon>Polyangiales</taxon>
        <taxon>Labilitrichaceae</taxon>
        <taxon>Labilithrix</taxon>
    </lineage>
</organism>
<dbReference type="InterPro" id="IPR003615">
    <property type="entry name" value="HNH_nuc"/>
</dbReference>
<proteinExistence type="predicted"/>
<reference evidence="3 4" key="1">
    <citation type="submission" date="2015-08" db="EMBL/GenBank/DDBJ databases">
        <authorList>
            <person name="Babu N.S."/>
            <person name="Beckwith C.J."/>
            <person name="Beseler K.G."/>
            <person name="Brison A."/>
            <person name="Carone J.V."/>
            <person name="Caskin T.P."/>
            <person name="Diamond M."/>
            <person name="Durham M.E."/>
            <person name="Foxe J.M."/>
            <person name="Go M."/>
            <person name="Henderson B.A."/>
            <person name="Jones I.B."/>
            <person name="McGettigan J.A."/>
            <person name="Micheletti S.J."/>
            <person name="Nasrallah M.E."/>
            <person name="Ortiz D."/>
            <person name="Piller C.R."/>
            <person name="Privatt S.R."/>
            <person name="Schneider S.L."/>
            <person name="Sharp S."/>
            <person name="Smith T.C."/>
            <person name="Stanton J.D."/>
            <person name="Ullery H.E."/>
            <person name="Wilson R.J."/>
            <person name="Serrano M.G."/>
            <person name="Buck G."/>
            <person name="Lee V."/>
            <person name="Wang Y."/>
            <person name="Carvalho R."/>
            <person name="Voegtly L."/>
            <person name="Shi R."/>
            <person name="Duckworth R."/>
            <person name="Johnson A."/>
            <person name="Loviza R."/>
            <person name="Walstead R."/>
            <person name="Shah Z."/>
            <person name="Kiflezghi M."/>
            <person name="Wade K."/>
            <person name="Ball S.L."/>
            <person name="Bradley K.W."/>
            <person name="Asai D.J."/>
            <person name="Bowman C.A."/>
            <person name="Russell D.A."/>
            <person name="Pope W.H."/>
            <person name="Jacobs-Sera D."/>
            <person name="Hendrix R.W."/>
            <person name="Hatfull G.F."/>
        </authorList>
    </citation>
    <scope>NUCLEOTIDE SEQUENCE [LARGE SCALE GENOMIC DNA]</scope>
    <source>
        <strain evidence="3 4">DSM 27648</strain>
    </source>
</reference>
<dbReference type="Proteomes" id="UP000064967">
    <property type="component" value="Chromosome"/>
</dbReference>
<protein>
    <recommendedName>
        <fullName evidence="2">HNH nuclease domain-containing protein</fullName>
    </recommendedName>
</protein>
<dbReference type="STRING" id="1391654.AKJ09_05023"/>
<dbReference type="SMART" id="SM00507">
    <property type="entry name" value="HNHc"/>
    <property type="match status" value="1"/>
</dbReference>
<keyword evidence="4" id="KW-1185">Reference proteome</keyword>